<feature type="transmembrane region" description="Helical" evidence="6">
    <location>
        <begin position="122"/>
        <end position="142"/>
    </location>
</feature>
<feature type="compositionally biased region" description="Low complexity" evidence="5">
    <location>
        <begin position="278"/>
        <end position="296"/>
    </location>
</feature>
<dbReference type="GO" id="GO:0007189">
    <property type="term" value="P:adenylate cyclase-activating G protein-coupled receptor signaling pathway"/>
    <property type="evidence" value="ECO:0007669"/>
    <property type="project" value="TreeGrafter"/>
</dbReference>
<evidence type="ECO:0000256" key="5">
    <source>
        <dbReference type="SAM" id="MobiDB-lite"/>
    </source>
</evidence>
<dbReference type="Proteomes" id="UP000076874">
    <property type="component" value="Unassembled WGS sequence"/>
</dbReference>
<comment type="caution">
    <text evidence="8">The sequence shown here is derived from an EMBL/GenBank/DDBJ whole genome shotgun (WGS) entry which is preliminary data.</text>
</comment>
<feature type="transmembrane region" description="Helical" evidence="6">
    <location>
        <begin position="441"/>
        <end position="460"/>
    </location>
</feature>
<feature type="transmembrane region" description="Helical" evidence="6">
    <location>
        <begin position="16"/>
        <end position="37"/>
    </location>
</feature>
<dbReference type="EMBL" id="AZHD01000015">
    <property type="protein sequence ID" value="OAA56982.1"/>
    <property type="molecule type" value="Genomic_DNA"/>
</dbReference>
<dbReference type="SUPFAM" id="SSF81321">
    <property type="entry name" value="Family A G protein-coupled receptor-like"/>
    <property type="match status" value="1"/>
</dbReference>
<evidence type="ECO:0000313" key="9">
    <source>
        <dbReference type="Proteomes" id="UP000076874"/>
    </source>
</evidence>
<comment type="subcellular location">
    <subcellularLocation>
        <location evidence="1">Membrane</location>
        <topology evidence="1">Multi-pass membrane protein</topology>
    </subcellularLocation>
</comment>
<organism evidence="8 9">
    <name type="scientific">Niveomyces insectorum RCEF 264</name>
    <dbReference type="NCBI Taxonomy" id="1081102"/>
    <lineage>
        <taxon>Eukaryota</taxon>
        <taxon>Fungi</taxon>
        <taxon>Dikarya</taxon>
        <taxon>Ascomycota</taxon>
        <taxon>Pezizomycotina</taxon>
        <taxon>Sordariomycetes</taxon>
        <taxon>Hypocreomycetidae</taxon>
        <taxon>Hypocreales</taxon>
        <taxon>Cordycipitaceae</taxon>
        <taxon>Niveomyces</taxon>
    </lineage>
</organism>
<feature type="compositionally biased region" description="Gly residues" evidence="5">
    <location>
        <begin position="520"/>
        <end position="538"/>
    </location>
</feature>
<sequence>MDASKLTPGQLDGFSIVERVCSVFSLLGCVVIIGTFCASKSFHKPINRLVFYASFGNMMTNVATLMARTYLSDVLSPGCQFQAFLIQMFMPADAFWTLAMAVNVYLTFYYKFDAQKLRRMEIPYLICCYGIPFVVALTFVFVTNSSQGRMYGNATLWCWISSQWDIWRIAMFYGPVWVVILITFFIYIRAGREIYKKHKQLREFNYSSHHEPEPMPPMDDLYSSSKTTEVYVTTEIVNTHQHPVIDLAPLGRRDLDAPGNARAGVPKTVSIVQPPAANNNSNSNSNSNSNGNGNNNRQGPGNPAYSVTISSNKRPDSLVNGGNNNRESYAEGDIHLPIQGETRGDGRTTAKVPPQEPATPATVKSTGASYRPATSVTPGSRNPANQRMRRRAAYEANSASWSYAKCAILFFTAMLVTWIPSSANRVFSVVHVDEVSVPLEYMSSFVLPLQGFWNAIIYVVTSWKACKTLWNDVVASRLPLGARRGRGRGRSSSGSGSKGRRDQQAAARHSQYQRQSSFGDGVGMGGRAGGGKSGGGDDNGFDSGIPLGAAPGRASMSRSRAIALDVRGGGGAGGRNGFPMKSPASTSSNNSDEMLDKMVGGHGAGSKSEKSYESESITELAVSRLTSRDN</sequence>
<dbReference type="GO" id="GO:0005886">
    <property type="term" value="C:plasma membrane"/>
    <property type="evidence" value="ECO:0007669"/>
    <property type="project" value="TreeGrafter"/>
</dbReference>
<accession>A0A167PSN1</accession>
<feature type="domain" description="G-protein coupled receptors family 2 profile 2" evidence="7">
    <location>
        <begin position="14"/>
        <end position="197"/>
    </location>
</feature>
<dbReference type="AlphaFoldDB" id="A0A167PSN1"/>
<dbReference type="GO" id="GO:0007166">
    <property type="term" value="P:cell surface receptor signaling pathway"/>
    <property type="evidence" value="ECO:0007669"/>
    <property type="project" value="InterPro"/>
</dbReference>
<dbReference type="PANTHER" id="PTHR23112">
    <property type="entry name" value="G PROTEIN-COUPLED RECEPTOR 157-RELATED"/>
    <property type="match status" value="1"/>
</dbReference>
<proteinExistence type="predicted"/>
<reference evidence="8 9" key="1">
    <citation type="journal article" date="2016" name="Genome Biol. Evol.">
        <title>Divergent and convergent evolution of fungal pathogenicity.</title>
        <authorList>
            <person name="Shang Y."/>
            <person name="Xiao G."/>
            <person name="Zheng P."/>
            <person name="Cen K."/>
            <person name="Zhan S."/>
            <person name="Wang C."/>
        </authorList>
    </citation>
    <scope>NUCLEOTIDE SEQUENCE [LARGE SCALE GENOMIC DNA]</scope>
    <source>
        <strain evidence="8 9">RCEF 264</strain>
    </source>
</reference>
<keyword evidence="8" id="KW-0675">Receptor</keyword>
<evidence type="ECO:0000313" key="8">
    <source>
        <dbReference type="EMBL" id="OAA56982.1"/>
    </source>
</evidence>
<evidence type="ECO:0000256" key="4">
    <source>
        <dbReference type="ARBA" id="ARBA00023136"/>
    </source>
</evidence>
<dbReference type="PROSITE" id="PS50261">
    <property type="entry name" value="G_PROTEIN_RECEP_F2_4"/>
    <property type="match status" value="1"/>
</dbReference>
<evidence type="ECO:0000256" key="6">
    <source>
        <dbReference type="SAM" id="Phobius"/>
    </source>
</evidence>
<evidence type="ECO:0000256" key="3">
    <source>
        <dbReference type="ARBA" id="ARBA00022989"/>
    </source>
</evidence>
<dbReference type="Gene3D" id="1.20.1070.10">
    <property type="entry name" value="Rhodopsin 7-helix transmembrane proteins"/>
    <property type="match status" value="1"/>
</dbReference>
<evidence type="ECO:0000256" key="1">
    <source>
        <dbReference type="ARBA" id="ARBA00004141"/>
    </source>
</evidence>
<dbReference type="PANTHER" id="PTHR23112:SF22">
    <property type="entry name" value="G-PROTEIN COUPLED RECEPTOR"/>
    <property type="match status" value="1"/>
</dbReference>
<feature type="region of interest" description="Disordered" evidence="5">
    <location>
        <begin position="272"/>
        <end position="386"/>
    </location>
</feature>
<feature type="compositionally biased region" description="Polar residues" evidence="5">
    <location>
        <begin position="583"/>
        <end position="592"/>
    </location>
</feature>
<dbReference type="InterPro" id="IPR017981">
    <property type="entry name" value="GPCR_2-like_7TM"/>
</dbReference>
<feature type="transmembrane region" description="Helical" evidence="6">
    <location>
        <begin position="166"/>
        <end position="188"/>
    </location>
</feature>
<evidence type="ECO:0000259" key="7">
    <source>
        <dbReference type="PROSITE" id="PS50261"/>
    </source>
</evidence>
<dbReference type="InterPro" id="IPR000832">
    <property type="entry name" value="GPCR_2_secretin-like"/>
</dbReference>
<dbReference type="STRING" id="1081102.A0A167PSN1"/>
<dbReference type="CDD" id="cd13952">
    <property type="entry name" value="7tm_classB"/>
    <property type="match status" value="1"/>
</dbReference>
<feature type="compositionally biased region" description="Gly residues" evidence="5">
    <location>
        <begin position="567"/>
        <end position="576"/>
    </location>
</feature>
<feature type="compositionally biased region" description="Polar residues" evidence="5">
    <location>
        <begin position="362"/>
        <end position="385"/>
    </location>
</feature>
<name>A0A167PSN1_9HYPO</name>
<keyword evidence="3 6" id="KW-1133">Transmembrane helix</keyword>
<gene>
    <name evidence="8" type="ORF">SPI_07363</name>
</gene>
<keyword evidence="9" id="KW-1185">Reference proteome</keyword>
<feature type="transmembrane region" description="Helical" evidence="6">
    <location>
        <begin position="83"/>
        <end position="110"/>
    </location>
</feature>
<feature type="region of interest" description="Disordered" evidence="5">
    <location>
        <begin position="482"/>
        <end position="630"/>
    </location>
</feature>
<keyword evidence="4 6" id="KW-0472">Membrane</keyword>
<feature type="transmembrane region" description="Helical" evidence="6">
    <location>
        <begin position="398"/>
        <end position="421"/>
    </location>
</feature>
<protein>
    <submittedName>
        <fullName evidence="8">Cyclic-AMP receptor-like protein</fullName>
    </submittedName>
</protein>
<keyword evidence="2 6" id="KW-0812">Transmembrane</keyword>
<dbReference type="OrthoDB" id="18453at2759"/>
<dbReference type="Pfam" id="PF00002">
    <property type="entry name" value="7tm_2"/>
    <property type="match status" value="1"/>
</dbReference>
<evidence type="ECO:0000256" key="2">
    <source>
        <dbReference type="ARBA" id="ARBA00022692"/>
    </source>
</evidence>
<feature type="transmembrane region" description="Helical" evidence="6">
    <location>
        <begin position="49"/>
        <end position="71"/>
    </location>
</feature>
<dbReference type="GO" id="GO:0004930">
    <property type="term" value="F:G protein-coupled receptor activity"/>
    <property type="evidence" value="ECO:0007669"/>
    <property type="project" value="InterPro"/>
</dbReference>